<dbReference type="AlphaFoldDB" id="A0AAE3M2N2"/>
<dbReference type="Proteomes" id="UP001209229">
    <property type="component" value="Unassembled WGS sequence"/>
</dbReference>
<sequence>MFKKFAVYLSLILLAQVNLSAQLDKDSLNFFVTGSVGYGWYDMHELRELNTMIHLNSSYNTKITSQMPSYFTYNFELNYKLKSYWLGVGVGKASTGSRIVASDNTGYYHYDMKISSVKYGIIGGRRLYARGNNMTVDIMLLTGVLRSKLKLDQTVDVYAYSSYEDKESFNAVNFYIEPKVRLNFLSFKNLSLGMELGYLYQFGGGELKGQDSDGYEENLGCKPQWDGLRIGLIISAGSKGNFTSTRQ</sequence>
<feature type="signal peptide" evidence="1">
    <location>
        <begin position="1"/>
        <end position="21"/>
    </location>
</feature>
<keyword evidence="1" id="KW-0732">Signal</keyword>
<proteinExistence type="predicted"/>
<gene>
    <name evidence="2" type="ORF">OM075_06355</name>
</gene>
<keyword evidence="3" id="KW-1185">Reference proteome</keyword>
<comment type="caution">
    <text evidence="2">The sequence shown here is derived from an EMBL/GenBank/DDBJ whole genome shotgun (WGS) entry which is preliminary data.</text>
</comment>
<dbReference type="RefSeq" id="WP_301189652.1">
    <property type="nucleotide sequence ID" value="NZ_JAPDPJ010000010.1"/>
</dbReference>
<protein>
    <recommendedName>
        <fullName evidence="4">Outer membrane protein beta-barrel domain-containing protein</fullName>
    </recommendedName>
</protein>
<feature type="chain" id="PRO_5041991429" description="Outer membrane protein beta-barrel domain-containing protein" evidence="1">
    <location>
        <begin position="22"/>
        <end position="247"/>
    </location>
</feature>
<evidence type="ECO:0000313" key="3">
    <source>
        <dbReference type="Proteomes" id="UP001209229"/>
    </source>
</evidence>
<organism evidence="2 3">
    <name type="scientific">Plebeiibacterium sediminum</name>
    <dbReference type="NCBI Taxonomy" id="2992112"/>
    <lineage>
        <taxon>Bacteria</taxon>
        <taxon>Pseudomonadati</taxon>
        <taxon>Bacteroidota</taxon>
        <taxon>Bacteroidia</taxon>
        <taxon>Marinilabiliales</taxon>
        <taxon>Marinilabiliaceae</taxon>
        <taxon>Plebeiibacterium</taxon>
    </lineage>
</organism>
<reference evidence="2" key="1">
    <citation type="submission" date="2022-10" db="EMBL/GenBank/DDBJ databases">
        <authorList>
            <person name="Yu W.X."/>
        </authorList>
    </citation>
    <scope>NUCLEOTIDE SEQUENCE</scope>
    <source>
        <strain evidence="2">AAT</strain>
    </source>
</reference>
<evidence type="ECO:0008006" key="4">
    <source>
        <dbReference type="Google" id="ProtNLM"/>
    </source>
</evidence>
<name>A0AAE3M2N2_9BACT</name>
<evidence type="ECO:0000256" key="1">
    <source>
        <dbReference type="SAM" id="SignalP"/>
    </source>
</evidence>
<evidence type="ECO:0000313" key="2">
    <source>
        <dbReference type="EMBL" id="MCW3786082.1"/>
    </source>
</evidence>
<accession>A0AAE3M2N2</accession>
<dbReference type="EMBL" id="JAPDPJ010000010">
    <property type="protein sequence ID" value="MCW3786082.1"/>
    <property type="molecule type" value="Genomic_DNA"/>
</dbReference>